<keyword evidence="1" id="KW-1133">Transmembrane helix</keyword>
<proteinExistence type="predicted"/>
<gene>
    <name evidence="2" type="ORF">G6034_15495</name>
</gene>
<dbReference type="AlphaFoldDB" id="A0A7Y7IJI4"/>
<feature type="transmembrane region" description="Helical" evidence="1">
    <location>
        <begin position="12"/>
        <end position="33"/>
    </location>
</feature>
<dbReference type="EMBL" id="JAAMFM010000028">
    <property type="protein sequence ID" value="NVM96285.1"/>
    <property type="molecule type" value="Genomic_DNA"/>
</dbReference>
<keyword evidence="1" id="KW-0812">Transmembrane</keyword>
<evidence type="ECO:0000313" key="2">
    <source>
        <dbReference type="EMBL" id="NVM96285.1"/>
    </source>
</evidence>
<accession>A0A7Y7IJI4</accession>
<protein>
    <submittedName>
        <fullName evidence="2">Uncharacterized protein</fullName>
    </submittedName>
</protein>
<sequence>MPAVPPPRRRVEFLLVPFVAAVCMAFIIGAIVMDKDTGGCPPASWHNHVALTLAGNQATAARVDAVTACAGAKCVPLTPTFAKNAPGGAALLARQPNGSWLLNVGTQPSSSMTFRAFDAAGNVLGQQSATLNWTRVGGNEKCGGPMGALKVALSLP</sequence>
<evidence type="ECO:0000313" key="3">
    <source>
        <dbReference type="Proteomes" id="UP000543556"/>
    </source>
</evidence>
<reference evidence="2 3" key="1">
    <citation type="submission" date="2020-02" db="EMBL/GenBank/DDBJ databases">
        <title>Genome sequence of strain AETb3-4.</title>
        <authorList>
            <person name="Gao J."/>
            <person name="Zhang X."/>
        </authorList>
    </citation>
    <scope>NUCLEOTIDE SEQUENCE [LARGE SCALE GENOMIC DNA]</scope>
    <source>
        <strain evidence="2 3">AETb3-4</strain>
    </source>
</reference>
<name>A0A7Y7IJI4_9MICC</name>
<keyword evidence="1" id="KW-0472">Membrane</keyword>
<evidence type="ECO:0000256" key="1">
    <source>
        <dbReference type="SAM" id="Phobius"/>
    </source>
</evidence>
<dbReference type="RefSeq" id="WP_176636009.1">
    <property type="nucleotide sequence ID" value="NZ_JAAMFM010000028.1"/>
</dbReference>
<organism evidence="2 3">
    <name type="scientific">Arthrobacter wenxiniae</name>
    <dbReference type="NCBI Taxonomy" id="2713570"/>
    <lineage>
        <taxon>Bacteria</taxon>
        <taxon>Bacillati</taxon>
        <taxon>Actinomycetota</taxon>
        <taxon>Actinomycetes</taxon>
        <taxon>Micrococcales</taxon>
        <taxon>Micrococcaceae</taxon>
        <taxon>Arthrobacter</taxon>
    </lineage>
</organism>
<keyword evidence="3" id="KW-1185">Reference proteome</keyword>
<comment type="caution">
    <text evidence="2">The sequence shown here is derived from an EMBL/GenBank/DDBJ whole genome shotgun (WGS) entry which is preliminary data.</text>
</comment>
<dbReference type="Proteomes" id="UP000543556">
    <property type="component" value="Unassembled WGS sequence"/>
</dbReference>